<keyword evidence="8 11" id="KW-0472">Membrane</keyword>
<evidence type="ECO:0000256" key="6">
    <source>
        <dbReference type="ARBA" id="ARBA00022847"/>
    </source>
</evidence>
<keyword evidence="14" id="KW-1185">Reference proteome</keyword>
<comment type="similarity">
    <text evidence="2">Belongs to the major facilitator superfamily. Metabolite:H+ Symporter (MHS) family (TC 2.A.1.6) family.</text>
</comment>
<feature type="transmembrane region" description="Helical" evidence="11">
    <location>
        <begin position="379"/>
        <end position="403"/>
    </location>
</feature>
<dbReference type="OrthoDB" id="9783227at2"/>
<feature type="transmembrane region" description="Helical" evidence="11">
    <location>
        <begin position="340"/>
        <end position="358"/>
    </location>
</feature>
<keyword evidence="6" id="KW-0769">Symport</keyword>
<proteinExistence type="inferred from homology"/>
<evidence type="ECO:0000256" key="7">
    <source>
        <dbReference type="ARBA" id="ARBA00022989"/>
    </source>
</evidence>
<feature type="transmembrane region" description="Helical" evidence="11">
    <location>
        <begin position="282"/>
        <end position="303"/>
    </location>
</feature>
<dbReference type="RefSeq" id="WP_100667377.1">
    <property type="nucleotide sequence ID" value="NZ_CP024955.1"/>
</dbReference>
<dbReference type="PROSITE" id="PS00217">
    <property type="entry name" value="SUGAR_TRANSPORT_2"/>
    <property type="match status" value="1"/>
</dbReference>
<feature type="domain" description="Major facilitator superfamily (MFS) profile" evidence="12">
    <location>
        <begin position="23"/>
        <end position="432"/>
    </location>
</feature>
<dbReference type="SUPFAM" id="SSF103473">
    <property type="entry name" value="MFS general substrate transporter"/>
    <property type="match status" value="1"/>
</dbReference>
<evidence type="ECO:0000256" key="2">
    <source>
        <dbReference type="ARBA" id="ARBA00008240"/>
    </source>
</evidence>
<reference evidence="14" key="1">
    <citation type="submission" date="2017-11" db="EMBL/GenBank/DDBJ databases">
        <title>Complete Genome Sequence of Kyrpidia sp. Strain EA-1, a thermophilic, hydrogen-oxidizing Bacterium, isolated from the Azores.</title>
        <authorList>
            <person name="Reiner J.E."/>
            <person name="Lapp C.J."/>
            <person name="Bunk B."/>
            <person name="Gescher J."/>
        </authorList>
    </citation>
    <scope>NUCLEOTIDE SEQUENCE [LARGE SCALE GENOMIC DNA]</scope>
    <source>
        <strain evidence="14">EA-1</strain>
    </source>
</reference>
<dbReference type="Pfam" id="PF00083">
    <property type="entry name" value="Sugar_tr"/>
    <property type="match status" value="1"/>
</dbReference>
<dbReference type="Gene3D" id="1.20.1250.20">
    <property type="entry name" value="MFS general substrate transporter like domains"/>
    <property type="match status" value="2"/>
</dbReference>
<feature type="transmembrane region" description="Helical" evidence="11">
    <location>
        <begin position="125"/>
        <end position="150"/>
    </location>
</feature>
<dbReference type="EMBL" id="CP024955">
    <property type="protein sequence ID" value="ATY84560.1"/>
    <property type="molecule type" value="Genomic_DNA"/>
</dbReference>
<dbReference type="InterPro" id="IPR005829">
    <property type="entry name" value="Sugar_transporter_CS"/>
</dbReference>
<evidence type="ECO:0000256" key="1">
    <source>
        <dbReference type="ARBA" id="ARBA00004651"/>
    </source>
</evidence>
<feature type="transmembrane region" description="Helical" evidence="11">
    <location>
        <begin position="315"/>
        <end position="334"/>
    </location>
</feature>
<feature type="transmembrane region" description="Helical" evidence="11">
    <location>
        <begin position="171"/>
        <end position="189"/>
    </location>
</feature>
<keyword evidence="4" id="KW-1003">Cell membrane</keyword>
<evidence type="ECO:0000256" key="8">
    <source>
        <dbReference type="ARBA" id="ARBA00023136"/>
    </source>
</evidence>
<evidence type="ECO:0000313" key="14">
    <source>
        <dbReference type="Proteomes" id="UP000231932"/>
    </source>
</evidence>
<name>A0A2K8N7J5_9BACL</name>
<comment type="subcellular location">
    <subcellularLocation>
        <location evidence="1">Cell membrane</location>
        <topology evidence="1">Multi-pass membrane protein</topology>
    </subcellularLocation>
</comment>
<dbReference type="Proteomes" id="UP000231932">
    <property type="component" value="Chromosome"/>
</dbReference>
<dbReference type="PROSITE" id="PS00216">
    <property type="entry name" value="SUGAR_TRANSPORT_1"/>
    <property type="match status" value="1"/>
</dbReference>
<keyword evidence="3" id="KW-0813">Transport</keyword>
<dbReference type="KEGG" id="kyr:CVV65_06035"/>
<dbReference type="Pfam" id="PF07690">
    <property type="entry name" value="MFS_1"/>
    <property type="match status" value="1"/>
</dbReference>
<dbReference type="PANTHER" id="PTHR43528:SF1">
    <property type="entry name" value="ALPHA-KETOGLUTARATE PERMEASE"/>
    <property type="match status" value="1"/>
</dbReference>
<keyword evidence="5 11" id="KW-0812">Transmembrane</keyword>
<dbReference type="PROSITE" id="PS50850">
    <property type="entry name" value="MFS"/>
    <property type="match status" value="1"/>
</dbReference>
<dbReference type="InterPro" id="IPR051084">
    <property type="entry name" value="H+-coupled_symporters"/>
</dbReference>
<evidence type="ECO:0000259" key="12">
    <source>
        <dbReference type="PROSITE" id="PS50850"/>
    </source>
</evidence>
<feature type="transmembrane region" description="Helical" evidence="11">
    <location>
        <begin position="195"/>
        <end position="214"/>
    </location>
</feature>
<dbReference type="InterPro" id="IPR011701">
    <property type="entry name" value="MFS"/>
</dbReference>
<gene>
    <name evidence="13" type="ORF">CVV65_06035</name>
</gene>
<comment type="function">
    <text evidence="9">May be a proton symporter involved in the uptake of osmolytes such as proline and glycine betaine.</text>
</comment>
<evidence type="ECO:0000256" key="4">
    <source>
        <dbReference type="ARBA" id="ARBA00022475"/>
    </source>
</evidence>
<evidence type="ECO:0000313" key="13">
    <source>
        <dbReference type="EMBL" id="ATY84560.1"/>
    </source>
</evidence>
<dbReference type="InterPro" id="IPR005828">
    <property type="entry name" value="MFS_sugar_transport-like"/>
</dbReference>
<feature type="transmembrane region" description="Helical" evidence="11">
    <location>
        <begin position="59"/>
        <end position="83"/>
    </location>
</feature>
<dbReference type="GO" id="GO:0005886">
    <property type="term" value="C:plasma membrane"/>
    <property type="evidence" value="ECO:0007669"/>
    <property type="project" value="UniProtKB-SubCell"/>
</dbReference>
<organism evidence="13 14">
    <name type="scientific">Kyrpidia spormannii</name>
    <dbReference type="NCBI Taxonomy" id="2055160"/>
    <lineage>
        <taxon>Bacteria</taxon>
        <taxon>Bacillati</taxon>
        <taxon>Bacillota</taxon>
        <taxon>Bacilli</taxon>
        <taxon>Bacillales</taxon>
        <taxon>Alicyclobacillaceae</taxon>
        <taxon>Kyrpidia</taxon>
    </lineage>
</organism>
<evidence type="ECO:0000256" key="3">
    <source>
        <dbReference type="ARBA" id="ARBA00022448"/>
    </source>
</evidence>
<sequence length="436" mass="47598">MSTVLGVNAGDVPLQQGRAVRKAIIAGSIGNVMEWYDWSIYGFFASVISKHFFPSQDPVASLLSTFLVFALGFVMRPLGSLVFGPYGDRVGRRKALALAVILMAIGTFVIGVIPTYEQIGVAAPILLVIARLIQGFSAGAEWGSSTSFLVEYAPRNRRGFYGSWQQFSTGAGLLSGSLVSTLLILSLPATALESWGWRVAFLIGIVLGLVGLYLRMKMEDTPKFIQAEQMENVAKQPLKEMVTKHPLQVLQAIGFTISWTVSYYITFTYLPTYVKTVVHMSFGAAMLSNVIILTFFILLIPFVGALSDKIGRKPLLLLSCAGFAILSYPMFLLINRGSFFMILLPQLILALFESFFAAPGPAALAEIFPTRVRNSSLSVGYNIGVALFGGTAPFIATYLISVSGNKLSPTWYVVICAVITFLVLLGLKDRYREELN</sequence>
<dbReference type="PANTHER" id="PTHR43528">
    <property type="entry name" value="ALPHA-KETOGLUTARATE PERMEASE"/>
    <property type="match status" value="1"/>
</dbReference>
<evidence type="ECO:0000256" key="5">
    <source>
        <dbReference type="ARBA" id="ARBA00022692"/>
    </source>
</evidence>
<keyword evidence="7 11" id="KW-1133">Transmembrane helix</keyword>
<dbReference type="GO" id="GO:0015293">
    <property type="term" value="F:symporter activity"/>
    <property type="evidence" value="ECO:0007669"/>
    <property type="project" value="UniProtKB-KW"/>
</dbReference>
<evidence type="ECO:0000256" key="9">
    <source>
        <dbReference type="ARBA" id="ARBA00037295"/>
    </source>
</evidence>
<evidence type="ECO:0000256" key="11">
    <source>
        <dbReference type="SAM" id="Phobius"/>
    </source>
</evidence>
<dbReference type="InterPro" id="IPR020846">
    <property type="entry name" value="MFS_dom"/>
</dbReference>
<dbReference type="InterPro" id="IPR036259">
    <property type="entry name" value="MFS_trans_sf"/>
</dbReference>
<protein>
    <recommendedName>
        <fullName evidence="10">Putative proline/betaine transporter</fullName>
    </recommendedName>
</protein>
<evidence type="ECO:0000256" key="10">
    <source>
        <dbReference type="ARBA" id="ARBA00039918"/>
    </source>
</evidence>
<feature type="transmembrane region" description="Helical" evidence="11">
    <location>
        <begin position="95"/>
        <end position="113"/>
    </location>
</feature>
<accession>A0A2K8N7J5</accession>
<dbReference type="FunFam" id="1.20.1250.20:FF:000001">
    <property type="entry name" value="Dicarboxylate MFS transporter"/>
    <property type="match status" value="1"/>
</dbReference>
<feature type="transmembrane region" description="Helical" evidence="11">
    <location>
        <begin position="409"/>
        <end position="427"/>
    </location>
</feature>
<dbReference type="AlphaFoldDB" id="A0A2K8N7J5"/>
<feature type="transmembrane region" description="Helical" evidence="11">
    <location>
        <begin position="249"/>
        <end position="270"/>
    </location>
</feature>